<organism evidence="1">
    <name type="scientific">Arundo donax</name>
    <name type="common">Giant reed</name>
    <name type="synonym">Donax arundinaceus</name>
    <dbReference type="NCBI Taxonomy" id="35708"/>
    <lineage>
        <taxon>Eukaryota</taxon>
        <taxon>Viridiplantae</taxon>
        <taxon>Streptophyta</taxon>
        <taxon>Embryophyta</taxon>
        <taxon>Tracheophyta</taxon>
        <taxon>Spermatophyta</taxon>
        <taxon>Magnoliopsida</taxon>
        <taxon>Liliopsida</taxon>
        <taxon>Poales</taxon>
        <taxon>Poaceae</taxon>
        <taxon>PACMAD clade</taxon>
        <taxon>Arundinoideae</taxon>
        <taxon>Arundineae</taxon>
        <taxon>Arundo</taxon>
    </lineage>
</organism>
<reference evidence="1" key="1">
    <citation type="submission" date="2014-09" db="EMBL/GenBank/DDBJ databases">
        <authorList>
            <person name="Magalhaes I.L.F."/>
            <person name="Oliveira U."/>
            <person name="Santos F.R."/>
            <person name="Vidigal T.H.D.A."/>
            <person name="Brescovit A.D."/>
            <person name="Santos A.J."/>
        </authorList>
    </citation>
    <scope>NUCLEOTIDE SEQUENCE</scope>
    <source>
        <tissue evidence="1">Shoot tissue taken approximately 20 cm above the soil surface</tissue>
    </source>
</reference>
<evidence type="ECO:0000313" key="1">
    <source>
        <dbReference type="EMBL" id="JAE37765.1"/>
    </source>
</evidence>
<name>A0A0A9HKT4_ARUDO</name>
<accession>A0A0A9HKT4</accession>
<protein>
    <submittedName>
        <fullName evidence="1">Uncharacterized protein</fullName>
    </submittedName>
</protein>
<sequence length="50" mass="5784">MTRSSHLYIFSSWINHDSAWAMNFLSISPFSSHNASTYNMEVKLALLQFT</sequence>
<dbReference type="AlphaFoldDB" id="A0A0A9HKT4"/>
<dbReference type="EMBL" id="GBRH01160131">
    <property type="protein sequence ID" value="JAE37765.1"/>
    <property type="molecule type" value="Transcribed_RNA"/>
</dbReference>
<reference evidence="1" key="2">
    <citation type="journal article" date="2015" name="Data Brief">
        <title>Shoot transcriptome of the giant reed, Arundo donax.</title>
        <authorList>
            <person name="Barrero R.A."/>
            <person name="Guerrero F.D."/>
            <person name="Moolhuijzen P."/>
            <person name="Goolsby J.A."/>
            <person name="Tidwell J."/>
            <person name="Bellgard S.E."/>
            <person name="Bellgard M.I."/>
        </authorList>
    </citation>
    <scope>NUCLEOTIDE SEQUENCE</scope>
    <source>
        <tissue evidence="1">Shoot tissue taken approximately 20 cm above the soil surface</tissue>
    </source>
</reference>
<proteinExistence type="predicted"/>